<protein>
    <recommendedName>
        <fullName evidence="4">HIRAN domain-containing protein</fullName>
    </recommendedName>
</protein>
<comment type="caution">
    <text evidence="2">The sequence shown here is derived from an EMBL/GenBank/DDBJ whole genome shotgun (WGS) entry which is preliminary data.</text>
</comment>
<sequence length="263" mass="29346">MSVDPRPVLAPAPSIAAGRSPGALIVAWQHPDVRLISPVGRLDHGPGTEYRFRYLRSAPEVAGFHPFLTFPDWERDYRSERLFPLFSQRVMSPRRADFAEFLRQLHLDSDATPWEQLARSEGRRTGDTVQVFPMPTVDDEGLSRCTFLVHGIRHVTGGALPPLTAGEVLWTRPEPGNPRNPRAQLVRTGDGLDLGYIPDMLLEHVEALQRRADPSLVVEHVNGPEAPSHLRLLVRLEGRTPPGYRPMSGPRWATFPESAQPAS</sequence>
<accession>A0AA44URD1</accession>
<evidence type="ECO:0000256" key="1">
    <source>
        <dbReference type="SAM" id="MobiDB-lite"/>
    </source>
</evidence>
<name>A0AA44URD1_PSEA5</name>
<feature type="region of interest" description="Disordered" evidence="1">
    <location>
        <begin position="244"/>
        <end position="263"/>
    </location>
</feature>
<evidence type="ECO:0008006" key="4">
    <source>
        <dbReference type="Google" id="ProtNLM"/>
    </source>
</evidence>
<dbReference type="AlphaFoldDB" id="A0AA44URD1"/>
<dbReference type="EMBL" id="PHUJ01000003">
    <property type="protein sequence ID" value="PKB31789.1"/>
    <property type="molecule type" value="Genomic_DNA"/>
</dbReference>
<reference evidence="2 3" key="1">
    <citation type="submission" date="2017-11" db="EMBL/GenBank/DDBJ databases">
        <title>Sequencing the genomes of 1000 actinobacteria strains.</title>
        <authorList>
            <person name="Klenk H.-P."/>
        </authorList>
    </citation>
    <scope>NUCLEOTIDE SEQUENCE [LARGE SCALE GENOMIC DNA]</scope>
    <source>
        <strain evidence="2 3">DSM 44104</strain>
    </source>
</reference>
<evidence type="ECO:0000313" key="3">
    <source>
        <dbReference type="Proteomes" id="UP000232453"/>
    </source>
</evidence>
<dbReference type="Gene3D" id="3.30.70.2330">
    <property type="match status" value="1"/>
</dbReference>
<dbReference type="RefSeq" id="WP_157818406.1">
    <property type="nucleotide sequence ID" value="NZ_JBHVGS010000003.1"/>
</dbReference>
<gene>
    <name evidence="2" type="ORF">ATL51_3486</name>
</gene>
<organism evidence="2 3">
    <name type="scientific">Pseudonocardia alni</name>
    <name type="common">Amycolata alni</name>
    <dbReference type="NCBI Taxonomy" id="33907"/>
    <lineage>
        <taxon>Bacteria</taxon>
        <taxon>Bacillati</taxon>
        <taxon>Actinomycetota</taxon>
        <taxon>Actinomycetes</taxon>
        <taxon>Pseudonocardiales</taxon>
        <taxon>Pseudonocardiaceae</taxon>
        <taxon>Pseudonocardia</taxon>
    </lineage>
</organism>
<evidence type="ECO:0000313" key="2">
    <source>
        <dbReference type="EMBL" id="PKB31789.1"/>
    </source>
</evidence>
<proteinExistence type="predicted"/>
<dbReference type="Proteomes" id="UP000232453">
    <property type="component" value="Unassembled WGS sequence"/>
</dbReference>